<proteinExistence type="predicted"/>
<evidence type="ECO:0000313" key="3">
    <source>
        <dbReference type="Proteomes" id="UP000193218"/>
    </source>
</evidence>
<sequence>MLAAVTMPQTTEAEKRARKIEMDTSSKSFLSALDKLESLAVNLQSQESRKSIAATRNLFEAADQPEPWKALFEYSQHRSAMLEKEGEDERSSQALLCDALLARILELESAGPSYHLAMFWAQTGTAVLTALSLVGEGVSNIALCARDIGRAAQSTTPGFSGWSNSQGVEPGTTVQDNTTETVTNDGQVFEDDKPVSIANSKVEPNTTGITARSPYSSEKREALDG</sequence>
<reference evidence="2 3" key="1">
    <citation type="submission" date="2017-03" db="EMBL/GenBank/DDBJ databases">
        <title>Widespread Adenine N6-methylation of Active Genes in Fungi.</title>
        <authorList>
            <consortium name="DOE Joint Genome Institute"/>
            <person name="Mondo S.J."/>
            <person name="Dannebaum R.O."/>
            <person name="Kuo R.C."/>
            <person name="Louie K.B."/>
            <person name="Bewick A.J."/>
            <person name="Labutti K."/>
            <person name="Haridas S."/>
            <person name="Kuo A."/>
            <person name="Salamov A."/>
            <person name="Ahrendt S.R."/>
            <person name="Lau R."/>
            <person name="Bowen B.P."/>
            <person name="Lipzen A."/>
            <person name="Sullivan W."/>
            <person name="Andreopoulos W.B."/>
            <person name="Clum A."/>
            <person name="Lindquist E."/>
            <person name="Daum C."/>
            <person name="Northen T.R."/>
            <person name="Ramamoorthy G."/>
            <person name="Schmitz R.J."/>
            <person name="Gryganskyi A."/>
            <person name="Culley D."/>
            <person name="Magnuson J."/>
            <person name="James T.Y."/>
            <person name="O'Malley M.A."/>
            <person name="Stajich J.E."/>
            <person name="Spatafora J.W."/>
            <person name="Visel A."/>
            <person name="Grigoriev I.V."/>
        </authorList>
    </citation>
    <scope>NUCLEOTIDE SEQUENCE [LARGE SCALE GENOMIC DNA]</scope>
    <source>
        <strain evidence="2 3">NRRL Y-17943</strain>
    </source>
</reference>
<protein>
    <submittedName>
        <fullName evidence="2">Uncharacterized protein</fullName>
    </submittedName>
</protein>
<accession>A0A1Y1UCX9</accession>
<dbReference type="GeneID" id="33558415"/>
<dbReference type="RefSeq" id="XP_021869141.1">
    <property type="nucleotide sequence ID" value="XM_022016606.1"/>
</dbReference>
<organism evidence="2 3">
    <name type="scientific">Kockovaella imperatae</name>
    <dbReference type="NCBI Taxonomy" id="4999"/>
    <lineage>
        <taxon>Eukaryota</taxon>
        <taxon>Fungi</taxon>
        <taxon>Dikarya</taxon>
        <taxon>Basidiomycota</taxon>
        <taxon>Agaricomycotina</taxon>
        <taxon>Tremellomycetes</taxon>
        <taxon>Tremellales</taxon>
        <taxon>Cuniculitremaceae</taxon>
        <taxon>Kockovaella</taxon>
    </lineage>
</organism>
<dbReference type="Proteomes" id="UP000193218">
    <property type="component" value="Unassembled WGS sequence"/>
</dbReference>
<feature type="region of interest" description="Disordered" evidence="1">
    <location>
        <begin position="192"/>
        <end position="225"/>
    </location>
</feature>
<gene>
    <name evidence="2" type="ORF">BD324DRAFT_633237</name>
</gene>
<feature type="compositionally biased region" description="Polar residues" evidence="1">
    <location>
        <begin position="197"/>
        <end position="216"/>
    </location>
</feature>
<feature type="compositionally biased region" description="Polar residues" evidence="1">
    <location>
        <begin position="155"/>
        <end position="167"/>
    </location>
</feature>
<evidence type="ECO:0000313" key="2">
    <source>
        <dbReference type="EMBL" id="ORX34925.1"/>
    </source>
</evidence>
<name>A0A1Y1UCX9_9TREE</name>
<dbReference type="InParanoid" id="A0A1Y1UCX9"/>
<keyword evidence="3" id="KW-1185">Reference proteome</keyword>
<feature type="region of interest" description="Disordered" evidence="1">
    <location>
        <begin position="155"/>
        <end position="179"/>
    </location>
</feature>
<dbReference type="AlphaFoldDB" id="A0A1Y1UCX9"/>
<evidence type="ECO:0000256" key="1">
    <source>
        <dbReference type="SAM" id="MobiDB-lite"/>
    </source>
</evidence>
<dbReference type="EMBL" id="NBSH01000012">
    <property type="protein sequence ID" value="ORX34925.1"/>
    <property type="molecule type" value="Genomic_DNA"/>
</dbReference>
<comment type="caution">
    <text evidence="2">The sequence shown here is derived from an EMBL/GenBank/DDBJ whole genome shotgun (WGS) entry which is preliminary data.</text>
</comment>